<evidence type="ECO:0000256" key="7">
    <source>
        <dbReference type="ARBA" id="ARBA00023157"/>
    </source>
</evidence>
<dbReference type="EC" id="2.7.11.1" evidence="2"/>
<comment type="catalytic activity">
    <reaction evidence="10">
        <text>L-seryl-[protein] + ATP = O-phospho-L-seryl-[protein] + ADP + H(+)</text>
        <dbReference type="Rhea" id="RHEA:17989"/>
        <dbReference type="Rhea" id="RHEA-COMP:9863"/>
        <dbReference type="Rhea" id="RHEA-COMP:11604"/>
        <dbReference type="ChEBI" id="CHEBI:15378"/>
        <dbReference type="ChEBI" id="CHEBI:29999"/>
        <dbReference type="ChEBI" id="CHEBI:30616"/>
        <dbReference type="ChEBI" id="CHEBI:83421"/>
        <dbReference type="ChEBI" id="CHEBI:456216"/>
        <dbReference type="EC" id="2.7.11.1"/>
    </reaction>
</comment>
<dbReference type="PROSITE" id="PS00108">
    <property type="entry name" value="PROTEIN_KINASE_ST"/>
    <property type="match status" value="2"/>
</dbReference>
<feature type="transmembrane region" description="Helical" evidence="13">
    <location>
        <begin position="1271"/>
        <end position="1293"/>
    </location>
</feature>
<keyword evidence="19" id="KW-1185">Reference proteome</keyword>
<feature type="domain" description="Protein kinase" evidence="15">
    <location>
        <begin position="1327"/>
        <end position="1578"/>
    </location>
</feature>
<evidence type="ECO:0000313" key="20">
    <source>
        <dbReference type="RefSeq" id="XP_048131138.1"/>
    </source>
</evidence>
<dbReference type="PROSITE" id="PS50948">
    <property type="entry name" value="PAN"/>
    <property type="match status" value="2"/>
</dbReference>
<evidence type="ECO:0000256" key="6">
    <source>
        <dbReference type="ARBA" id="ARBA00023136"/>
    </source>
</evidence>
<evidence type="ECO:0000256" key="10">
    <source>
        <dbReference type="ARBA" id="ARBA00048679"/>
    </source>
</evidence>
<dbReference type="InterPro" id="IPR003609">
    <property type="entry name" value="Pan_app"/>
</dbReference>
<dbReference type="CDD" id="cd14066">
    <property type="entry name" value="STKc_IRAK"/>
    <property type="match status" value="2"/>
</dbReference>
<dbReference type="SUPFAM" id="SSF56112">
    <property type="entry name" value="Protein kinase-like (PK-like)"/>
    <property type="match status" value="2"/>
</dbReference>
<dbReference type="InterPro" id="IPR000858">
    <property type="entry name" value="S_locus_glycoprot_dom"/>
</dbReference>
<dbReference type="SUPFAM" id="SSF51110">
    <property type="entry name" value="alpha-D-mannose-specific plant lectins"/>
    <property type="match status" value="2"/>
</dbReference>
<keyword evidence="5 13" id="KW-1133">Transmembrane helix</keyword>
<dbReference type="SMART" id="SM00473">
    <property type="entry name" value="PAN_AP"/>
    <property type="match status" value="2"/>
</dbReference>
<evidence type="ECO:0000259" key="15">
    <source>
        <dbReference type="PROSITE" id="PS50011"/>
    </source>
</evidence>
<dbReference type="InterPro" id="IPR021820">
    <property type="entry name" value="S-locus_recpt_kinase_C"/>
</dbReference>
<keyword evidence="8" id="KW-0325">Glycoprotein</keyword>
<feature type="transmembrane region" description="Helical" evidence="13">
    <location>
        <begin position="438"/>
        <end position="458"/>
    </location>
</feature>
<keyword evidence="3 13" id="KW-0812">Transmembrane</keyword>
<feature type="domain" description="Bulb-type lectin" evidence="17">
    <location>
        <begin position="24"/>
        <end position="144"/>
    </location>
</feature>
<dbReference type="SMART" id="SM00108">
    <property type="entry name" value="B_lectin"/>
    <property type="match status" value="2"/>
</dbReference>
<dbReference type="GeneID" id="115755678"/>
<feature type="domain" description="EGF-like" evidence="16">
    <location>
        <begin position="1117"/>
        <end position="1153"/>
    </location>
</feature>
<dbReference type="Gene3D" id="3.30.200.20">
    <property type="entry name" value="Phosphorylase Kinase, domain 1"/>
    <property type="match status" value="2"/>
</dbReference>
<comment type="subcellular location">
    <subcellularLocation>
        <location evidence="1">Membrane</location>
        <topology evidence="1">Single-pass membrane protein</topology>
    </subcellularLocation>
</comment>
<keyword evidence="4 14" id="KW-0732">Signal</keyword>
<dbReference type="InterPro" id="IPR001480">
    <property type="entry name" value="Bulb-type_lectin_dom"/>
</dbReference>
<feature type="domain" description="EGF-like" evidence="16">
    <location>
        <begin position="284"/>
        <end position="320"/>
    </location>
</feature>
<name>A0ABM3H3H5_9MYRT</name>
<dbReference type="RefSeq" id="XP_048131138.1">
    <property type="nucleotide sequence ID" value="XM_048275181.1"/>
</dbReference>
<evidence type="ECO:0000259" key="17">
    <source>
        <dbReference type="PROSITE" id="PS50927"/>
    </source>
</evidence>
<dbReference type="CDD" id="cd00028">
    <property type="entry name" value="B_lectin"/>
    <property type="match status" value="2"/>
</dbReference>
<evidence type="ECO:0000256" key="8">
    <source>
        <dbReference type="ARBA" id="ARBA00023180"/>
    </source>
</evidence>
<evidence type="ECO:0000313" key="19">
    <source>
        <dbReference type="Proteomes" id="UP000827889"/>
    </source>
</evidence>
<evidence type="ECO:0000256" key="12">
    <source>
        <dbReference type="SAM" id="MobiDB-lite"/>
    </source>
</evidence>
<sequence length="1645" mass="183538">MEAPTFLICLFIIFLPVCGLSAAADTLSSGQSMKDGETLVSSSQSFELGFFSPGNSNNRYFGIWYKITPEVVVWVANRDNPLTDSHGVLTFDRDGDLVLVNQSKSVVWSSNMSRVLKYPVAQLLDTGNLVLRENNNLNSDDYLWQSFDLPSDTLLPGMKLGWDLKIGLERRLTSWKSMDDPSPGDYTCRLNIHGLPQVELVGLGSSKKYRSGPWNGKQFSGAPVGSNAVTTSVFFYGENEIFFAYEARKSEFIPRVLTMNHSGSLQYFVASKRSSAWTIMYSSPSDPCDAYGNCGANSICRVNRAPICDCLKGFVPKSPEEWGLLISSGGCKRRIPTNRTKEEGFLKLAKVKIPDLLDFWLNKSMSLKQCKAECLKNCSCTAYANSDVRGRGSGCILWFGSLIDIKEYEEDDYGQTLYIRLPKSELDFLHNSAKKKRMVISVLMSAIAALFLLAMVYCRRIWNCRIKSKGWKIKEEDVDLPLFDLATIVNATNGFSEDSLIGAGGFGPVYKGNLLTGQEVAVKRLSRNSRQGLEEFKNETILIAKLQHRNLVGLLGCCMEREERILVYEYMQNKSLDHFIFDHERCLLLDWEKRFDIIAGIARGLLYLHHDSKLQVIHRDLKASNILLDGSLSPRISDFGLARIFASDEKEAKTKRIIGTYGYMSPEYAFDGKFSVKSDVFSFGVLLLEIVSGKRNRGFCHPNHHHNLLGHAWLLWSEDRAMELVDGCVYDSAEPQVKRCIHVGLLCVQKFPKDRPAMSSVVAMLGNESASLPRPKQPGFFMERNSMDLSTAPTHEELHSVNAVTTTTLDGRYEGVDMGKKSTRESLEGIEMRTRLPLFAFLYPFMVLLSVLGLSYAGDTLSSGQSISDGETLVSSGQSFELGFFSPGSSKNRFLGIWYKITPKTVVWVANRSNPLADSNGTLTFTNDGALVLLNQSKSVIWSSNSSGTLRNQVAQLLDLGNLVLRGNSSSSSDEYSWQSFNYPSDTQLAGMNIGRNLATGLESYLTSRRSADDPSPGDYMFRLNRRGLPQWEIVSTDSRIKYRTGPWNGVQFGGASMAPSSVSKPALIYNASEIYFVYEPLLNGVVTRVTLNQSGLLRRLVYTNGSTTWDIMYSTPNDLCDNYAQCGSNGFCRINEAPICECLQGYTPKSPEEWDLLNRSSGCVRILALNCSKGEGFLKLSGVKLPDTIDFRLDKNMSLDECKAECLKNCSCAAYANSDVRGGGSGCLMWFGDIIDLREFPGVDYEQNIFIRLPTSELDAIRSTNKKKRLIIIGIPSILGLFITAAAIWVIYGRRRSKERGWRSGKDELDLPLYDFATIAAATDNFSWRNMIGEGGFGPVYKGNLSVDQEIAKKRLSKNSGQGLKEFMNEVVLIAKLQHRNLVGLVGCCTERDERILIYEYMPNGSLDHFIFDRDKSSSLAWKRRFDIVMGIARGLLYLHQDSKLQIIHRDLKASNILLDANLNPKISDFGLARILRGDEKEAKTSRVMGTYGYMSPEYAFDGKFSVKSDIFGFGVLLLEIISGKKNRGFSHPNHHHNLLGHAWLLWRHGRALELLDKTLCDSADEPQVERCIHVGLLCIQKFPVDGPAMSTVASIPGSEGTVLPQPKQPGFYMERSTENSSSASTGEDHYTNNLMSITMPEAR</sequence>
<feature type="transmembrane region" description="Helical" evidence="13">
    <location>
        <begin position="836"/>
        <end position="858"/>
    </location>
</feature>
<evidence type="ECO:0000256" key="4">
    <source>
        <dbReference type="ARBA" id="ARBA00022729"/>
    </source>
</evidence>
<dbReference type="PANTHER" id="PTHR32444:SF249">
    <property type="entry name" value="CURCULIN-LIKE (MANNOSE-BINDING) LECTIN FAMILY PROTEIN"/>
    <property type="match status" value="1"/>
</dbReference>
<feature type="compositionally biased region" description="Polar residues" evidence="12">
    <location>
        <begin position="1620"/>
        <end position="1638"/>
    </location>
</feature>
<feature type="region of interest" description="Disordered" evidence="12">
    <location>
        <begin position="1612"/>
        <end position="1645"/>
    </location>
</feature>
<dbReference type="PROSITE" id="PS50927">
    <property type="entry name" value="BULB_LECTIN"/>
    <property type="match status" value="2"/>
</dbReference>
<evidence type="ECO:0000256" key="13">
    <source>
        <dbReference type="SAM" id="Phobius"/>
    </source>
</evidence>
<evidence type="ECO:0000256" key="1">
    <source>
        <dbReference type="ARBA" id="ARBA00004167"/>
    </source>
</evidence>
<evidence type="ECO:0000256" key="3">
    <source>
        <dbReference type="ARBA" id="ARBA00022692"/>
    </source>
</evidence>
<keyword evidence="11" id="KW-0245">EGF-like domain</keyword>
<dbReference type="PANTHER" id="PTHR32444">
    <property type="entry name" value="BULB-TYPE LECTIN DOMAIN-CONTAINING PROTEIN"/>
    <property type="match status" value="1"/>
</dbReference>
<evidence type="ECO:0000256" key="14">
    <source>
        <dbReference type="SAM" id="SignalP"/>
    </source>
</evidence>
<dbReference type="InterPro" id="IPR008271">
    <property type="entry name" value="Ser/Thr_kinase_AS"/>
</dbReference>
<dbReference type="PROSITE" id="PS50026">
    <property type="entry name" value="EGF_3"/>
    <property type="match status" value="2"/>
</dbReference>
<feature type="domain" description="Apple" evidence="18">
    <location>
        <begin position="1172"/>
        <end position="1251"/>
    </location>
</feature>
<comment type="catalytic activity">
    <reaction evidence="9">
        <text>L-threonyl-[protein] + ATP = O-phospho-L-threonyl-[protein] + ADP + H(+)</text>
        <dbReference type="Rhea" id="RHEA:46608"/>
        <dbReference type="Rhea" id="RHEA-COMP:11060"/>
        <dbReference type="Rhea" id="RHEA-COMP:11605"/>
        <dbReference type="ChEBI" id="CHEBI:15378"/>
        <dbReference type="ChEBI" id="CHEBI:30013"/>
        <dbReference type="ChEBI" id="CHEBI:30616"/>
        <dbReference type="ChEBI" id="CHEBI:61977"/>
        <dbReference type="ChEBI" id="CHEBI:456216"/>
        <dbReference type="EC" id="2.7.11.1"/>
    </reaction>
</comment>
<dbReference type="PROSITE" id="PS50011">
    <property type="entry name" value="PROTEIN_KINASE_DOM"/>
    <property type="match status" value="2"/>
</dbReference>
<dbReference type="SMART" id="SM00220">
    <property type="entry name" value="S_TKc"/>
    <property type="match status" value="2"/>
</dbReference>
<keyword evidence="7" id="KW-1015">Disulfide bond</keyword>
<organism evidence="19 20">
    <name type="scientific">Rhodamnia argentea</name>
    <dbReference type="NCBI Taxonomy" id="178133"/>
    <lineage>
        <taxon>Eukaryota</taxon>
        <taxon>Viridiplantae</taxon>
        <taxon>Streptophyta</taxon>
        <taxon>Embryophyta</taxon>
        <taxon>Tracheophyta</taxon>
        <taxon>Spermatophyta</taxon>
        <taxon>Magnoliopsida</taxon>
        <taxon>eudicotyledons</taxon>
        <taxon>Gunneridae</taxon>
        <taxon>Pentapetalae</taxon>
        <taxon>rosids</taxon>
        <taxon>malvids</taxon>
        <taxon>Myrtales</taxon>
        <taxon>Myrtaceae</taxon>
        <taxon>Myrtoideae</taxon>
        <taxon>Myrteae</taxon>
        <taxon>Australasian group</taxon>
        <taxon>Rhodamnia</taxon>
    </lineage>
</organism>
<evidence type="ECO:0000256" key="5">
    <source>
        <dbReference type="ARBA" id="ARBA00022989"/>
    </source>
</evidence>
<dbReference type="Gene3D" id="3.50.4.10">
    <property type="entry name" value="Hepatocyte Growth Factor"/>
    <property type="match status" value="1"/>
</dbReference>
<evidence type="ECO:0000256" key="11">
    <source>
        <dbReference type="PROSITE-ProRule" id="PRU00076"/>
    </source>
</evidence>
<reference evidence="20" key="2">
    <citation type="submission" date="2025-08" db="UniProtKB">
        <authorList>
            <consortium name="RefSeq"/>
        </authorList>
    </citation>
    <scope>IDENTIFICATION</scope>
    <source>
        <tissue evidence="20">Leaf</tissue>
    </source>
</reference>
<dbReference type="Gene3D" id="1.10.510.10">
    <property type="entry name" value="Transferase(Phosphotransferase) domain 1"/>
    <property type="match status" value="2"/>
</dbReference>
<feature type="chain" id="PRO_5045194661" description="non-specific serine/threonine protein kinase" evidence="14">
    <location>
        <begin position="24"/>
        <end position="1645"/>
    </location>
</feature>
<feature type="domain" description="Bulb-type lectin" evidence="17">
    <location>
        <begin position="858"/>
        <end position="978"/>
    </location>
</feature>
<proteinExistence type="predicted"/>
<dbReference type="InterPro" id="IPR000742">
    <property type="entry name" value="EGF"/>
</dbReference>
<evidence type="ECO:0000259" key="18">
    <source>
        <dbReference type="PROSITE" id="PS50948"/>
    </source>
</evidence>
<dbReference type="Pfam" id="PF07714">
    <property type="entry name" value="PK_Tyr_Ser-Thr"/>
    <property type="match status" value="2"/>
</dbReference>
<dbReference type="Pfam" id="PF11883">
    <property type="entry name" value="DUF3403"/>
    <property type="match status" value="2"/>
</dbReference>
<feature type="signal peptide" evidence="14">
    <location>
        <begin position="1"/>
        <end position="23"/>
    </location>
</feature>
<dbReference type="InterPro" id="IPR036426">
    <property type="entry name" value="Bulb-type_lectin_dom_sf"/>
</dbReference>
<comment type="caution">
    <text evidence="11">Lacks conserved residue(s) required for the propagation of feature annotation.</text>
</comment>
<dbReference type="InterPro" id="IPR011009">
    <property type="entry name" value="Kinase-like_dom_sf"/>
</dbReference>
<dbReference type="Proteomes" id="UP000827889">
    <property type="component" value="Chromosome 2"/>
</dbReference>
<dbReference type="Pfam" id="PF08276">
    <property type="entry name" value="PAN_2"/>
    <property type="match status" value="2"/>
</dbReference>
<evidence type="ECO:0000256" key="9">
    <source>
        <dbReference type="ARBA" id="ARBA00047899"/>
    </source>
</evidence>
<gene>
    <name evidence="20" type="primary">LOC115755678</name>
</gene>
<accession>A0ABM3H3H5</accession>
<evidence type="ECO:0000256" key="2">
    <source>
        <dbReference type="ARBA" id="ARBA00012513"/>
    </source>
</evidence>
<dbReference type="Pfam" id="PF00954">
    <property type="entry name" value="S_locus_glycop"/>
    <property type="match status" value="2"/>
</dbReference>
<dbReference type="CDD" id="cd01098">
    <property type="entry name" value="PAN_AP_plant"/>
    <property type="match status" value="2"/>
</dbReference>
<reference evidence="19" key="1">
    <citation type="submission" date="2025-05" db="UniProtKB">
        <authorList>
            <consortium name="RefSeq"/>
        </authorList>
    </citation>
    <scope>NUCLEOTIDE SEQUENCE [LARGE SCALE GENOMIC DNA]</scope>
</reference>
<dbReference type="Gene3D" id="2.90.10.10">
    <property type="entry name" value="Bulb-type lectin domain"/>
    <property type="match status" value="2"/>
</dbReference>
<dbReference type="InterPro" id="IPR001245">
    <property type="entry name" value="Ser-Thr/Tyr_kinase_cat_dom"/>
</dbReference>
<dbReference type="InterPro" id="IPR000719">
    <property type="entry name" value="Prot_kinase_dom"/>
</dbReference>
<keyword evidence="6 13" id="KW-0472">Membrane</keyword>
<protein>
    <recommendedName>
        <fullName evidence="2">non-specific serine/threonine protein kinase</fullName>
        <ecNumber evidence="2">2.7.11.1</ecNumber>
    </recommendedName>
</protein>
<evidence type="ECO:0000259" key="16">
    <source>
        <dbReference type="PROSITE" id="PS50026"/>
    </source>
</evidence>
<feature type="domain" description="Apple" evidence="18">
    <location>
        <begin position="331"/>
        <end position="422"/>
    </location>
</feature>
<feature type="domain" description="Protein kinase" evidence="15">
    <location>
        <begin position="495"/>
        <end position="780"/>
    </location>
</feature>
<dbReference type="Pfam" id="PF01453">
    <property type="entry name" value="B_lectin"/>
    <property type="match status" value="2"/>
</dbReference>